<feature type="chain" id="PRO_5047198540" description="Secreted protein" evidence="1">
    <location>
        <begin position="29"/>
        <end position="133"/>
    </location>
</feature>
<comment type="caution">
    <text evidence="2">The sequence shown here is derived from an EMBL/GenBank/DDBJ whole genome shotgun (WGS) entry which is preliminary data.</text>
</comment>
<protein>
    <recommendedName>
        <fullName evidence="4">Secreted protein</fullName>
    </recommendedName>
</protein>
<evidence type="ECO:0000313" key="3">
    <source>
        <dbReference type="Proteomes" id="UP001499843"/>
    </source>
</evidence>
<keyword evidence="3" id="KW-1185">Reference proteome</keyword>
<keyword evidence="1" id="KW-0732">Signal</keyword>
<dbReference type="Proteomes" id="UP001499843">
    <property type="component" value="Unassembled WGS sequence"/>
</dbReference>
<evidence type="ECO:0000313" key="2">
    <source>
        <dbReference type="EMBL" id="GAA2212842.1"/>
    </source>
</evidence>
<organism evidence="2 3">
    <name type="scientific">Nonomuraea monospora</name>
    <dbReference type="NCBI Taxonomy" id="568818"/>
    <lineage>
        <taxon>Bacteria</taxon>
        <taxon>Bacillati</taxon>
        <taxon>Actinomycetota</taxon>
        <taxon>Actinomycetes</taxon>
        <taxon>Streptosporangiales</taxon>
        <taxon>Streptosporangiaceae</taxon>
        <taxon>Nonomuraea</taxon>
    </lineage>
</organism>
<reference evidence="2 3" key="1">
    <citation type="journal article" date="2019" name="Int. J. Syst. Evol. Microbiol.">
        <title>The Global Catalogue of Microorganisms (GCM) 10K type strain sequencing project: providing services to taxonomists for standard genome sequencing and annotation.</title>
        <authorList>
            <consortium name="The Broad Institute Genomics Platform"/>
            <consortium name="The Broad Institute Genome Sequencing Center for Infectious Disease"/>
            <person name="Wu L."/>
            <person name="Ma J."/>
        </authorList>
    </citation>
    <scope>NUCLEOTIDE SEQUENCE [LARGE SCALE GENOMIC DNA]</scope>
    <source>
        <strain evidence="2 3">JCM 16114</strain>
    </source>
</reference>
<name>A0ABN3CTQ6_9ACTN</name>
<feature type="signal peptide" evidence="1">
    <location>
        <begin position="1"/>
        <end position="28"/>
    </location>
</feature>
<sequence>MSSRIRAVLGASALAATMTALTITPASADVLYKCKTESGATVCVGRDWTNNTVWGSVYYKESKGRCVSGELVVFRPKKPNVLSSSIKLGSTSCGVTYKRVSGKGIGKGQYIAAFRVGGDMFAELASVSYTWSK</sequence>
<accession>A0ABN3CTQ6</accession>
<evidence type="ECO:0008006" key="4">
    <source>
        <dbReference type="Google" id="ProtNLM"/>
    </source>
</evidence>
<dbReference type="RefSeq" id="WP_344487711.1">
    <property type="nucleotide sequence ID" value="NZ_BAAAQX010000029.1"/>
</dbReference>
<gene>
    <name evidence="2" type="ORF">GCM10009850_083040</name>
</gene>
<evidence type="ECO:0000256" key="1">
    <source>
        <dbReference type="SAM" id="SignalP"/>
    </source>
</evidence>
<proteinExistence type="predicted"/>
<dbReference type="EMBL" id="BAAAQX010000029">
    <property type="protein sequence ID" value="GAA2212842.1"/>
    <property type="molecule type" value="Genomic_DNA"/>
</dbReference>